<dbReference type="EMBL" id="BDIP01004511">
    <property type="protein sequence ID" value="GIQ88911.1"/>
    <property type="molecule type" value="Genomic_DNA"/>
</dbReference>
<gene>
    <name evidence="3" type="ORF">KIPB_011263</name>
</gene>
<comment type="caution">
    <text evidence="3">The sequence shown here is derived from an EMBL/GenBank/DDBJ whole genome shotgun (WGS) entry which is preliminary data.</text>
</comment>
<sequence>MSLDLESGLLTYTTSIQMGTVHKSNRDLELEFTAGDYPLVQQHLLSLLRESEELARSSTAALTEEQGGAAAREEALSVSLSQQEGVCAQLQRELSASEEAKGGLALRVEELTQRTRELQATLLDAKEQLATAANSETTLSAQNDALQTRVREMTETVERHRAEESQMRDKLGSLREELATRKSELGAEKTRSAELSMSLSGMSQELDSVRAQLTDKKSEAASQAVSLSQASKARQEVEAALAEERGRAQQATQELSEWRTKAMSAETRCTSIEARFRHAEEINGQYGKAAEDAVQRISDLEEQRDQDLSTIAQLREDIGRERQLRQDAEQKSHHDLIRERNLLATLRDQRMEGDRSVSPSFGNFSPSTMALIQQTMTSDPSLASPHSTTPRRRPMAPAQARGPEDNSPQEHSSTPPLHGSRDRSHIEFTGSRHITPVSPSTPDVPLPPPSNRDVRSPVGRIHVPADQHSSPGAPRERESASWGTSGEANVDLDQAYLYML</sequence>
<feature type="region of interest" description="Disordered" evidence="2">
    <location>
        <begin position="376"/>
        <end position="486"/>
    </location>
</feature>
<feature type="region of interest" description="Disordered" evidence="2">
    <location>
        <begin position="180"/>
        <end position="201"/>
    </location>
</feature>
<feature type="compositionally biased region" description="Polar residues" evidence="2">
    <location>
        <begin position="376"/>
        <end position="388"/>
    </location>
</feature>
<organism evidence="3 4">
    <name type="scientific">Kipferlia bialata</name>
    <dbReference type="NCBI Taxonomy" id="797122"/>
    <lineage>
        <taxon>Eukaryota</taxon>
        <taxon>Metamonada</taxon>
        <taxon>Carpediemonas-like organisms</taxon>
        <taxon>Kipferlia</taxon>
    </lineage>
</organism>
<reference evidence="3 4" key="1">
    <citation type="journal article" date="2018" name="PLoS ONE">
        <title>The draft genome of Kipferlia bialata reveals reductive genome evolution in fornicate parasites.</title>
        <authorList>
            <person name="Tanifuji G."/>
            <person name="Takabayashi S."/>
            <person name="Kume K."/>
            <person name="Takagi M."/>
            <person name="Nakayama T."/>
            <person name="Kamikawa R."/>
            <person name="Inagaki Y."/>
            <person name="Hashimoto T."/>
        </authorList>
    </citation>
    <scope>NUCLEOTIDE SEQUENCE [LARGE SCALE GENOMIC DNA]</scope>
    <source>
        <strain evidence="3">NY0173</strain>
    </source>
</reference>
<feature type="coiled-coil region" evidence="1">
    <location>
        <begin position="227"/>
        <end position="268"/>
    </location>
</feature>
<evidence type="ECO:0000313" key="4">
    <source>
        <dbReference type="Proteomes" id="UP000265618"/>
    </source>
</evidence>
<evidence type="ECO:0000256" key="1">
    <source>
        <dbReference type="SAM" id="Coils"/>
    </source>
</evidence>
<feature type="coiled-coil region" evidence="1">
    <location>
        <begin position="80"/>
        <end position="177"/>
    </location>
</feature>
<evidence type="ECO:0000313" key="3">
    <source>
        <dbReference type="EMBL" id="GIQ88911.1"/>
    </source>
</evidence>
<accession>A0A9K3D679</accession>
<dbReference type="Proteomes" id="UP000265618">
    <property type="component" value="Unassembled WGS sequence"/>
</dbReference>
<keyword evidence="1" id="KW-0175">Coiled coil</keyword>
<protein>
    <submittedName>
        <fullName evidence="3">Uncharacterized protein</fullName>
    </submittedName>
</protein>
<feature type="non-terminal residue" evidence="3">
    <location>
        <position position="1"/>
    </location>
</feature>
<evidence type="ECO:0000256" key="2">
    <source>
        <dbReference type="SAM" id="MobiDB-lite"/>
    </source>
</evidence>
<feature type="compositionally biased region" description="Basic and acidic residues" evidence="2">
    <location>
        <begin position="180"/>
        <end position="192"/>
    </location>
</feature>
<name>A0A9K3D679_9EUKA</name>
<proteinExistence type="predicted"/>
<dbReference type="AlphaFoldDB" id="A0A9K3D679"/>
<keyword evidence="4" id="KW-1185">Reference proteome</keyword>
<feature type="coiled-coil region" evidence="1">
    <location>
        <begin position="297"/>
        <end position="331"/>
    </location>
</feature>